<feature type="domain" description="Tri-helical" evidence="3">
    <location>
        <begin position="241"/>
        <end position="323"/>
    </location>
</feature>
<dbReference type="Pfam" id="PF14420">
    <property type="entry name" value="Clr5"/>
    <property type="match status" value="1"/>
</dbReference>
<feature type="domain" description="DUF7767" evidence="4">
    <location>
        <begin position="595"/>
        <end position="686"/>
    </location>
</feature>
<feature type="compositionally biased region" description="Basic and acidic residues" evidence="1">
    <location>
        <begin position="155"/>
        <end position="173"/>
    </location>
</feature>
<feature type="domain" description="Clr5" evidence="2">
    <location>
        <begin position="1"/>
        <end position="53"/>
    </location>
</feature>
<dbReference type="Proteomes" id="UP000240493">
    <property type="component" value="Unassembled WGS sequence"/>
</dbReference>
<dbReference type="AlphaFoldDB" id="A0A2T3YY74"/>
<feature type="region of interest" description="Disordered" evidence="1">
    <location>
        <begin position="418"/>
        <end position="464"/>
    </location>
</feature>
<feature type="domain" description="Tri-helical" evidence="3">
    <location>
        <begin position="334"/>
        <end position="421"/>
    </location>
</feature>
<evidence type="ECO:0000259" key="2">
    <source>
        <dbReference type="Pfam" id="PF14420"/>
    </source>
</evidence>
<gene>
    <name evidence="5" type="ORF">M441DRAFT_49937</name>
</gene>
<dbReference type="InterPro" id="IPR025676">
    <property type="entry name" value="Clr5_dom"/>
</dbReference>
<dbReference type="Pfam" id="PF24962">
    <property type="entry name" value="DUF7767"/>
    <property type="match status" value="1"/>
</dbReference>
<evidence type="ECO:0000313" key="6">
    <source>
        <dbReference type="Proteomes" id="UP000240493"/>
    </source>
</evidence>
<sequence>MGYDWESHKETCHRLYIRQGWSLERIMAYLRTEFDFTPSRRAFQSQFRRWDFPLKTKSRCQDERLLGRIKELWEQNFSPNEMIKMLVDEGFDAGPHEVMKLRLKNRWLFRGPNNEKAKIVDATAADSNHELELQENLQSSALLDVDVDDSNISLPHDEKGQGGRGVEREKERELDAEDANEAISNHPLSTPSPGPAHDDDANATEPMENQADKHKKKRNRFKTDASGAIVRFPSEMTIDDARNKLGLDKTTYRLLRTEFRNICTAMDVSKKSAGSDKWEAAKTRLLHERPELYHKLWTPEDELEMKQAALDVICTDIAKRMRSMDTRLSVAEVKNALGMNPQQARDARVAFNEVLIEAGLTRKLDSTPTSQQWGNLRRLWGKRSDVIKKILDDIDSDPSDRLKVKALDVLSRDTLKRLRDNRANRSSKKQRPSGRIESDMSQISADGMDTNHDDTGLLLHPQLSPDQIDLGDGLSTSALDDVSDASYTTPQAMLSPESGAIPSYLPLSLPPSGMVGVSLDAPNAALRPQPRPLPSQRIFNPAGAPNVHLDSTVGQSLLLASNTGTSFLNAPYVAQPYDSSNPSTQMFHHNPPILTAYAVYFRMHPSSTFITSEPLWIATMNSKSVQELRHAATEKLPGAACLRIEGMVKDSNGSDVPLVINSDEHLGAFLSYSLGETPTFLVQLVWKTGDVGRF</sequence>
<dbReference type="PANTHER" id="PTHR38788">
    <property type="entry name" value="CLR5 DOMAIN-CONTAINING PROTEIN"/>
    <property type="match status" value="1"/>
</dbReference>
<accession>A0A2T3YY74</accession>
<dbReference type="InterPro" id="IPR056669">
    <property type="entry name" value="DUF7767"/>
</dbReference>
<dbReference type="InterPro" id="IPR057940">
    <property type="entry name" value="Tri-helical_dom"/>
</dbReference>
<dbReference type="STRING" id="1042311.A0A2T3YY74"/>
<name>A0A2T3YY74_TRIA4</name>
<feature type="compositionally biased region" description="Polar residues" evidence="1">
    <location>
        <begin position="182"/>
        <end position="191"/>
    </location>
</feature>
<organism evidence="5 6">
    <name type="scientific">Trichoderma asperellum (strain ATCC 204424 / CBS 433.97 / NBRC 101777)</name>
    <dbReference type="NCBI Taxonomy" id="1042311"/>
    <lineage>
        <taxon>Eukaryota</taxon>
        <taxon>Fungi</taxon>
        <taxon>Dikarya</taxon>
        <taxon>Ascomycota</taxon>
        <taxon>Pezizomycotina</taxon>
        <taxon>Sordariomycetes</taxon>
        <taxon>Hypocreomycetidae</taxon>
        <taxon>Hypocreales</taxon>
        <taxon>Hypocreaceae</taxon>
        <taxon>Trichoderma</taxon>
    </lineage>
</organism>
<dbReference type="PANTHER" id="PTHR38788:SF5">
    <property type="entry name" value="CLR5 DOMAIN-CONTAINING PROTEIN"/>
    <property type="match status" value="1"/>
</dbReference>
<evidence type="ECO:0000256" key="1">
    <source>
        <dbReference type="SAM" id="MobiDB-lite"/>
    </source>
</evidence>
<proteinExistence type="predicted"/>
<evidence type="ECO:0000259" key="3">
    <source>
        <dbReference type="Pfam" id="PF24465"/>
    </source>
</evidence>
<feature type="region of interest" description="Disordered" evidence="1">
    <location>
        <begin position="150"/>
        <end position="222"/>
    </location>
</feature>
<evidence type="ECO:0000259" key="4">
    <source>
        <dbReference type="Pfam" id="PF24962"/>
    </source>
</evidence>
<keyword evidence="6" id="KW-1185">Reference proteome</keyword>
<dbReference type="Pfam" id="PF24465">
    <property type="entry name" value="Tri-helical"/>
    <property type="match status" value="2"/>
</dbReference>
<dbReference type="EMBL" id="KZ679267">
    <property type="protein sequence ID" value="PTB37480.1"/>
    <property type="molecule type" value="Genomic_DNA"/>
</dbReference>
<dbReference type="OrthoDB" id="4115389at2759"/>
<reference evidence="5 6" key="1">
    <citation type="submission" date="2016-07" db="EMBL/GenBank/DDBJ databases">
        <title>Multiple horizontal gene transfer events from other fungi enriched the ability of initially mycotrophic Trichoderma (Ascomycota) to feed on dead plant biomass.</title>
        <authorList>
            <consortium name="DOE Joint Genome Institute"/>
            <person name="Aerts A."/>
            <person name="Atanasova L."/>
            <person name="Chenthamara K."/>
            <person name="Zhang J."/>
            <person name="Grujic M."/>
            <person name="Henrissat B."/>
            <person name="Kuo A."/>
            <person name="Salamov A."/>
            <person name="Lipzen A."/>
            <person name="Labutti K."/>
            <person name="Barry K."/>
            <person name="Miao Y."/>
            <person name="Rahimi M.J."/>
            <person name="Shen Q."/>
            <person name="Grigoriev I.V."/>
            <person name="Kubicek C.P."/>
            <person name="Druzhinina I.S."/>
        </authorList>
    </citation>
    <scope>NUCLEOTIDE SEQUENCE [LARGE SCALE GENOMIC DNA]</scope>
    <source>
        <strain evidence="5 6">CBS 433.97</strain>
    </source>
</reference>
<protein>
    <submittedName>
        <fullName evidence="5">Uncharacterized protein</fullName>
    </submittedName>
</protein>
<evidence type="ECO:0000313" key="5">
    <source>
        <dbReference type="EMBL" id="PTB37480.1"/>
    </source>
</evidence>